<evidence type="ECO:0000313" key="2">
    <source>
        <dbReference type="EMBL" id="KAF6842061.1"/>
    </source>
</evidence>
<reference evidence="2" key="1">
    <citation type="journal article" date="2020" name="Phytopathology">
        <title>Genome Sequence Resources of Colletotrichum truncatum, C. plurivorum, C. musicola, and C. sojae: Four Species Pathogenic to Soybean (Glycine max).</title>
        <authorList>
            <person name="Rogerio F."/>
            <person name="Boufleur T.R."/>
            <person name="Ciampi-Guillardi M."/>
            <person name="Sukno S.A."/>
            <person name="Thon M.R."/>
            <person name="Massola Junior N.S."/>
            <person name="Baroncelli R."/>
        </authorList>
    </citation>
    <scope>NUCLEOTIDE SEQUENCE</scope>
    <source>
        <strain evidence="2">LFN00145</strain>
    </source>
</reference>
<feature type="region of interest" description="Disordered" evidence="1">
    <location>
        <begin position="276"/>
        <end position="324"/>
    </location>
</feature>
<evidence type="ECO:0000313" key="3">
    <source>
        <dbReference type="Proteomes" id="UP000654918"/>
    </source>
</evidence>
<gene>
    <name evidence="2" type="ORF">CPLU01_00154</name>
</gene>
<accession>A0A8H6U6M1</accession>
<dbReference type="EMBL" id="WIGO01000001">
    <property type="protein sequence ID" value="KAF6842061.1"/>
    <property type="molecule type" value="Genomic_DNA"/>
</dbReference>
<keyword evidence="3" id="KW-1185">Reference proteome</keyword>
<feature type="compositionally biased region" description="Polar residues" evidence="1">
    <location>
        <begin position="301"/>
        <end position="314"/>
    </location>
</feature>
<proteinExistence type="predicted"/>
<sequence length="393" mass="43508">MKVESLRANLALQALRAWKPPTNLFVRERHSAGRLELSVAREVPGHLVNQTKDVETRTWRAWLSGERERDSPEKGGVRIKHDHVSSVVLPYEWRSVPPSPWIGAPYLFNRASSCAVRKWPPDASSIRRGEQSRDREPHVHVPLRAAGLDIAALQQQRHHQAADSQRRTLLDPERAADAMLALRPSESCPLVYEQLADEDRRRGGRCRLSSLVGDLALTPDSLIAPWALYPVREVRGRGPSAKPRFVVPRLWFFNTGIPSLMTPSLPIAPLLHLGSKQQGETPHNGPAGSSMRICMDESSRPQKNARNALRTSQRAGREFPEGLSAGHIPEQLRANPIPRPGLAVHLPIPSALADCSCNFAAIASLLPQCLSTDGDRLEWVAGAPRMPGRLAKE</sequence>
<evidence type="ECO:0000256" key="1">
    <source>
        <dbReference type="SAM" id="MobiDB-lite"/>
    </source>
</evidence>
<dbReference type="AlphaFoldDB" id="A0A8H6U6M1"/>
<organism evidence="2 3">
    <name type="scientific">Colletotrichum plurivorum</name>
    <dbReference type="NCBI Taxonomy" id="2175906"/>
    <lineage>
        <taxon>Eukaryota</taxon>
        <taxon>Fungi</taxon>
        <taxon>Dikarya</taxon>
        <taxon>Ascomycota</taxon>
        <taxon>Pezizomycotina</taxon>
        <taxon>Sordariomycetes</taxon>
        <taxon>Hypocreomycetidae</taxon>
        <taxon>Glomerellales</taxon>
        <taxon>Glomerellaceae</taxon>
        <taxon>Colletotrichum</taxon>
        <taxon>Colletotrichum orchidearum species complex</taxon>
    </lineage>
</organism>
<dbReference type="Proteomes" id="UP000654918">
    <property type="component" value="Unassembled WGS sequence"/>
</dbReference>
<protein>
    <submittedName>
        <fullName evidence="2">Uncharacterized protein</fullName>
    </submittedName>
</protein>
<comment type="caution">
    <text evidence="2">The sequence shown here is derived from an EMBL/GenBank/DDBJ whole genome shotgun (WGS) entry which is preliminary data.</text>
</comment>
<name>A0A8H6U6M1_9PEZI</name>